<feature type="compositionally biased region" description="Basic and acidic residues" evidence="5">
    <location>
        <begin position="1"/>
        <end position="10"/>
    </location>
</feature>
<dbReference type="PROSITE" id="PS00211">
    <property type="entry name" value="ABC_TRANSPORTER_1"/>
    <property type="match status" value="1"/>
</dbReference>
<proteinExistence type="predicted"/>
<dbReference type="PANTHER" id="PTHR42794">
    <property type="entry name" value="HEMIN IMPORT ATP-BINDING PROTEIN HMUV"/>
    <property type="match status" value="1"/>
</dbReference>
<dbReference type="SUPFAM" id="SSF52540">
    <property type="entry name" value="P-loop containing nucleoside triphosphate hydrolases"/>
    <property type="match status" value="1"/>
</dbReference>
<keyword evidence="2" id="KW-0547">Nucleotide-binding</keyword>
<evidence type="ECO:0000256" key="4">
    <source>
        <dbReference type="ARBA" id="ARBA00022967"/>
    </source>
</evidence>
<dbReference type="RefSeq" id="WP_009481289.1">
    <property type="nucleotide sequence ID" value="NZ_BAFE01000009.1"/>
</dbReference>
<dbReference type="InterPro" id="IPR003439">
    <property type="entry name" value="ABC_transporter-like_ATP-bd"/>
</dbReference>
<evidence type="ECO:0000259" key="6">
    <source>
        <dbReference type="PROSITE" id="PS50893"/>
    </source>
</evidence>
<accession>H5UNT3</accession>
<evidence type="ECO:0000313" key="8">
    <source>
        <dbReference type="Proteomes" id="UP000004367"/>
    </source>
</evidence>
<dbReference type="Gene3D" id="3.40.50.300">
    <property type="entry name" value="P-loop containing nucleotide triphosphate hydrolases"/>
    <property type="match status" value="1"/>
</dbReference>
<evidence type="ECO:0000313" key="7">
    <source>
        <dbReference type="EMBL" id="GAB47391.1"/>
    </source>
</evidence>
<sequence>MAHWAHDPHEAAATPTSSPGRDGTTAGAQGTPALTASELRIHLGSGRARREVVRGVDLDVGHGEFLALIGPNGSGKSTLLRGLAGLIPAEGVVTVPSGRPVGPREVAVMPQTPILPPGMNVAEYVLLGRTPHLGAFGRESENDRRVVDDVLDRLDLRRHEARPVIELSGGESQRVALARALAQKTPVLLLDEPTSALDIGTAAGVLGLVDDLRRRDGLTVVVAIHDLTVAARYADRLVLLEDGVVAARGSVEQVLTAETLSRVYRTPLEVHRIAGRLVVLPA</sequence>
<evidence type="ECO:0000256" key="1">
    <source>
        <dbReference type="ARBA" id="ARBA00022448"/>
    </source>
</evidence>
<feature type="domain" description="ABC transporter" evidence="6">
    <location>
        <begin position="34"/>
        <end position="267"/>
    </location>
</feature>
<feature type="region of interest" description="Disordered" evidence="5">
    <location>
        <begin position="1"/>
        <end position="34"/>
    </location>
</feature>
<keyword evidence="8" id="KW-1185">Reference proteome</keyword>
<dbReference type="GO" id="GO:0016887">
    <property type="term" value="F:ATP hydrolysis activity"/>
    <property type="evidence" value="ECO:0007669"/>
    <property type="project" value="InterPro"/>
</dbReference>
<dbReference type="GO" id="GO:0005524">
    <property type="term" value="F:ATP binding"/>
    <property type="evidence" value="ECO:0007669"/>
    <property type="project" value="UniProtKB-KW"/>
</dbReference>
<dbReference type="EMBL" id="BAFE01000009">
    <property type="protein sequence ID" value="GAB47391.1"/>
    <property type="molecule type" value="Genomic_DNA"/>
</dbReference>
<evidence type="ECO:0000256" key="5">
    <source>
        <dbReference type="SAM" id="MobiDB-lite"/>
    </source>
</evidence>
<evidence type="ECO:0000256" key="2">
    <source>
        <dbReference type="ARBA" id="ARBA00022741"/>
    </source>
</evidence>
<dbReference type="InterPro" id="IPR017871">
    <property type="entry name" value="ABC_transporter-like_CS"/>
</dbReference>
<dbReference type="STRING" id="1089455.MOPEL_009_00820"/>
<gene>
    <name evidence="7" type="ORF">MOPEL_009_00820</name>
</gene>
<dbReference type="PANTHER" id="PTHR42794:SF1">
    <property type="entry name" value="HEMIN IMPORT ATP-BINDING PROTEIN HMUV"/>
    <property type="match status" value="1"/>
</dbReference>
<name>H5UNT3_9MICO</name>
<organism evidence="7 8">
    <name type="scientific">Mobilicoccus pelagius NBRC 104925</name>
    <dbReference type="NCBI Taxonomy" id="1089455"/>
    <lineage>
        <taxon>Bacteria</taxon>
        <taxon>Bacillati</taxon>
        <taxon>Actinomycetota</taxon>
        <taxon>Actinomycetes</taxon>
        <taxon>Micrococcales</taxon>
        <taxon>Dermatophilaceae</taxon>
        <taxon>Mobilicoccus</taxon>
    </lineage>
</organism>
<protein>
    <submittedName>
        <fullName evidence="7">Putative ABC transporter ATP-binding protein</fullName>
    </submittedName>
</protein>
<dbReference type="Proteomes" id="UP000004367">
    <property type="component" value="Unassembled WGS sequence"/>
</dbReference>
<dbReference type="InterPro" id="IPR027417">
    <property type="entry name" value="P-loop_NTPase"/>
</dbReference>
<dbReference type="eggNOG" id="COG1120">
    <property type="taxonomic scope" value="Bacteria"/>
</dbReference>
<dbReference type="InterPro" id="IPR003593">
    <property type="entry name" value="AAA+_ATPase"/>
</dbReference>
<dbReference type="AlphaFoldDB" id="H5UNT3"/>
<keyword evidence="3 7" id="KW-0067">ATP-binding</keyword>
<keyword evidence="4" id="KW-1278">Translocase</keyword>
<dbReference type="CDD" id="cd03214">
    <property type="entry name" value="ABC_Iron-Siderophores_B12_Hemin"/>
    <property type="match status" value="1"/>
</dbReference>
<reference evidence="7 8" key="1">
    <citation type="submission" date="2012-02" db="EMBL/GenBank/DDBJ databases">
        <title>Whole genome shotgun sequence of Mobilicoccus pelagius NBRC 104925.</title>
        <authorList>
            <person name="Yoshida Y."/>
            <person name="Hosoyama A."/>
            <person name="Tsuchikane K."/>
            <person name="Katsumata H."/>
            <person name="Yamazaki S."/>
            <person name="Fujita N."/>
        </authorList>
    </citation>
    <scope>NUCLEOTIDE SEQUENCE [LARGE SCALE GENOMIC DNA]</scope>
    <source>
        <strain evidence="7 8">NBRC 104925</strain>
    </source>
</reference>
<dbReference type="Pfam" id="PF00005">
    <property type="entry name" value="ABC_tran"/>
    <property type="match status" value="1"/>
</dbReference>
<dbReference type="PROSITE" id="PS50893">
    <property type="entry name" value="ABC_TRANSPORTER_2"/>
    <property type="match status" value="1"/>
</dbReference>
<comment type="caution">
    <text evidence="7">The sequence shown here is derived from an EMBL/GenBank/DDBJ whole genome shotgun (WGS) entry which is preliminary data.</text>
</comment>
<dbReference type="SMART" id="SM00382">
    <property type="entry name" value="AAA"/>
    <property type="match status" value="1"/>
</dbReference>
<evidence type="ECO:0000256" key="3">
    <source>
        <dbReference type="ARBA" id="ARBA00022840"/>
    </source>
</evidence>
<keyword evidence="1" id="KW-0813">Transport</keyword>